<dbReference type="PROSITE" id="PS50013">
    <property type="entry name" value="CHROMO_2"/>
    <property type="match status" value="1"/>
</dbReference>
<evidence type="ECO:0000313" key="5">
    <source>
        <dbReference type="Proteomes" id="UP000198211"/>
    </source>
</evidence>
<dbReference type="EMBL" id="NBNE01000053">
    <property type="protein sequence ID" value="OWZ23632.1"/>
    <property type="molecule type" value="Genomic_DNA"/>
</dbReference>
<dbReference type="InterPro" id="IPR050951">
    <property type="entry name" value="Retrovirus_Pol_polyprotein"/>
</dbReference>
<dbReference type="GO" id="GO:0003676">
    <property type="term" value="F:nucleic acid binding"/>
    <property type="evidence" value="ECO:0007669"/>
    <property type="project" value="InterPro"/>
</dbReference>
<dbReference type="OrthoDB" id="101273at2759"/>
<protein>
    <recommendedName>
        <fullName evidence="6">Reverse transcriptase</fullName>
    </recommendedName>
</protein>
<dbReference type="SUPFAM" id="SSF54160">
    <property type="entry name" value="Chromo domain-like"/>
    <property type="match status" value="1"/>
</dbReference>
<dbReference type="PROSITE" id="PS50994">
    <property type="entry name" value="INTEGRASE"/>
    <property type="match status" value="1"/>
</dbReference>
<dbReference type="Gene3D" id="2.40.50.40">
    <property type="match status" value="1"/>
</dbReference>
<dbReference type="InterPro" id="IPR012337">
    <property type="entry name" value="RNaseH-like_sf"/>
</dbReference>
<name>A0A225X1S8_9STRA</name>
<feature type="region of interest" description="Disordered" evidence="1">
    <location>
        <begin position="270"/>
        <end position="320"/>
    </location>
</feature>
<evidence type="ECO:0000313" key="4">
    <source>
        <dbReference type="EMBL" id="OWZ23632.1"/>
    </source>
</evidence>
<dbReference type="InterPro" id="IPR001584">
    <property type="entry name" value="Integrase_cat-core"/>
</dbReference>
<dbReference type="Proteomes" id="UP000198211">
    <property type="component" value="Unassembled WGS sequence"/>
</dbReference>
<dbReference type="InterPro" id="IPR036397">
    <property type="entry name" value="RNaseH_sf"/>
</dbReference>
<dbReference type="InterPro" id="IPR016197">
    <property type="entry name" value="Chromo-like_dom_sf"/>
</dbReference>
<organism evidence="4 5">
    <name type="scientific">Phytophthora megakarya</name>
    <dbReference type="NCBI Taxonomy" id="4795"/>
    <lineage>
        <taxon>Eukaryota</taxon>
        <taxon>Sar</taxon>
        <taxon>Stramenopiles</taxon>
        <taxon>Oomycota</taxon>
        <taxon>Peronosporomycetes</taxon>
        <taxon>Peronosporales</taxon>
        <taxon>Peronosporaceae</taxon>
        <taxon>Phytophthora</taxon>
    </lineage>
</organism>
<dbReference type="AlphaFoldDB" id="A0A225X1S8"/>
<feature type="compositionally biased region" description="Polar residues" evidence="1">
    <location>
        <begin position="1"/>
        <end position="16"/>
    </location>
</feature>
<sequence>MNSTPRNQQDSPNYADSRNVEKHVKSCPDCSLSKIKPQLRGYSPGNILAERPFQIVSMDFVIPQPKSRRGNTALLLFQCAFTGFVFAKPISDTTEFKVAHVFEECIYRRFGAPSLIRNDRDPRFMSEVFQAFAEMIQSRSRATLSYQPQANGQQERSVKTVMQSVKVYVEDLLQQDWDEIADHLIFAINNLIYTTRKETPFFLVHGWDTSSTMKATTTSLRHGTPKQSEALAWRREVNRQQELAWQMAQEYQHTEKSRRARLHNNALSKMEKTSLQNEEAEDLTLQDGEGSATKLKTSKKRCSKKEGERGSTWRESNQDSQRRSLIGDEFVFELELQDKSGYHFYPVVHISMLKPVNEFSSRPTTLLAPEIAEDSRMDFDEALLPEDSWEPDHLAGEYEVEAILDDRRPLQTGTEKSLREFKVKWVGYNEPTWEPASHLSCDGLLYDYLQRKKSEHRFQMVQVADEN</sequence>
<keyword evidence="5" id="KW-1185">Reference proteome</keyword>
<dbReference type="InterPro" id="IPR000953">
    <property type="entry name" value="Chromo/chromo_shadow_dom"/>
</dbReference>
<comment type="caution">
    <text evidence="4">The sequence shown here is derived from an EMBL/GenBank/DDBJ whole genome shotgun (WGS) entry which is preliminary data.</text>
</comment>
<dbReference type="GO" id="GO:0015074">
    <property type="term" value="P:DNA integration"/>
    <property type="evidence" value="ECO:0007669"/>
    <property type="project" value="InterPro"/>
</dbReference>
<feature type="compositionally biased region" description="Basic and acidic residues" evidence="1">
    <location>
        <begin position="304"/>
        <end position="320"/>
    </location>
</feature>
<feature type="domain" description="Chromo" evidence="2">
    <location>
        <begin position="398"/>
        <end position="460"/>
    </location>
</feature>
<evidence type="ECO:0000259" key="2">
    <source>
        <dbReference type="PROSITE" id="PS50013"/>
    </source>
</evidence>
<feature type="region of interest" description="Disordered" evidence="1">
    <location>
        <begin position="1"/>
        <end position="22"/>
    </location>
</feature>
<reference evidence="5" key="1">
    <citation type="submission" date="2017-03" db="EMBL/GenBank/DDBJ databases">
        <title>Phytopthora megakarya and P. palmivora, two closely related causual agents of cacao black pod achieved similar genome size and gene model numbers by different mechanisms.</title>
        <authorList>
            <person name="Ali S."/>
            <person name="Shao J."/>
            <person name="Larry D.J."/>
            <person name="Kronmiller B."/>
            <person name="Shen D."/>
            <person name="Strem M.D."/>
            <person name="Melnick R.L."/>
            <person name="Guiltinan M.J."/>
            <person name="Tyler B.M."/>
            <person name="Meinhardt L.W."/>
            <person name="Bailey B.A."/>
        </authorList>
    </citation>
    <scope>NUCLEOTIDE SEQUENCE [LARGE SCALE GENOMIC DNA]</scope>
    <source>
        <strain evidence="5">zdho120</strain>
    </source>
</reference>
<proteinExistence type="predicted"/>
<dbReference type="PANTHER" id="PTHR37984">
    <property type="entry name" value="PROTEIN CBG26694"/>
    <property type="match status" value="1"/>
</dbReference>
<accession>A0A225X1S8</accession>
<dbReference type="SMART" id="SM00298">
    <property type="entry name" value="CHROMO"/>
    <property type="match status" value="1"/>
</dbReference>
<evidence type="ECO:0008006" key="6">
    <source>
        <dbReference type="Google" id="ProtNLM"/>
    </source>
</evidence>
<evidence type="ECO:0000259" key="3">
    <source>
        <dbReference type="PROSITE" id="PS50994"/>
    </source>
</evidence>
<dbReference type="CDD" id="cd00024">
    <property type="entry name" value="CD_CSD"/>
    <property type="match status" value="1"/>
</dbReference>
<dbReference type="InterPro" id="IPR023780">
    <property type="entry name" value="Chromo_domain"/>
</dbReference>
<gene>
    <name evidence="4" type="ORF">PHMEG_0001484</name>
</gene>
<dbReference type="Pfam" id="PF00385">
    <property type="entry name" value="Chromo"/>
    <property type="match status" value="1"/>
</dbReference>
<evidence type="ECO:0000256" key="1">
    <source>
        <dbReference type="SAM" id="MobiDB-lite"/>
    </source>
</evidence>
<dbReference type="Gene3D" id="3.30.420.10">
    <property type="entry name" value="Ribonuclease H-like superfamily/Ribonuclease H"/>
    <property type="match status" value="1"/>
</dbReference>
<dbReference type="PANTHER" id="PTHR37984:SF5">
    <property type="entry name" value="PROTEIN NYNRIN-LIKE"/>
    <property type="match status" value="1"/>
</dbReference>
<dbReference type="STRING" id="4795.A0A225X1S8"/>
<dbReference type="SUPFAM" id="SSF53098">
    <property type="entry name" value="Ribonuclease H-like"/>
    <property type="match status" value="1"/>
</dbReference>
<feature type="domain" description="Integrase catalytic" evidence="3">
    <location>
        <begin position="48"/>
        <end position="208"/>
    </location>
</feature>